<evidence type="ECO:0000256" key="6">
    <source>
        <dbReference type="ARBA" id="ARBA00022833"/>
    </source>
</evidence>
<dbReference type="Proteomes" id="UP000829542">
    <property type="component" value="Chromosome"/>
</dbReference>
<dbReference type="InterPro" id="IPR051929">
    <property type="entry name" value="VirAsm_ModProt"/>
</dbReference>
<dbReference type="Pfam" id="PF00877">
    <property type="entry name" value="NLPC_P60"/>
    <property type="match status" value="1"/>
</dbReference>
<dbReference type="PROSITE" id="PS51935">
    <property type="entry name" value="NLPC_P60"/>
    <property type="match status" value="1"/>
</dbReference>
<reference evidence="9 10" key="1">
    <citation type="submission" date="2022-03" db="EMBL/GenBank/DDBJ databases">
        <title>Ignatzschineria rhizosphaerae HR5S32.</title>
        <authorList>
            <person name="Sun J.Q."/>
            <person name="Feng J.Y."/>
        </authorList>
    </citation>
    <scope>NUCLEOTIDE SEQUENCE [LARGE SCALE GENOMIC DNA]</scope>
    <source>
        <strain evidence="9 10">HR5S32</strain>
    </source>
</reference>
<evidence type="ECO:0000313" key="9">
    <source>
        <dbReference type="EMBL" id="UNM95964.1"/>
    </source>
</evidence>
<keyword evidence="3" id="KW-0479">Metal-binding</keyword>
<keyword evidence="10" id="KW-1185">Reference proteome</keyword>
<dbReference type="EMBL" id="CP093379">
    <property type="protein sequence ID" value="UNM95964.1"/>
    <property type="molecule type" value="Genomic_DNA"/>
</dbReference>
<dbReference type="PANTHER" id="PTHR34858:SF1">
    <property type="entry name" value="CYSO-CYSTEINE PEPTIDASE"/>
    <property type="match status" value="1"/>
</dbReference>
<organism evidence="9 10">
    <name type="scientific">Ignatzschineria rhizosphaerae</name>
    <dbReference type="NCBI Taxonomy" id="2923279"/>
    <lineage>
        <taxon>Bacteria</taxon>
        <taxon>Pseudomonadati</taxon>
        <taxon>Pseudomonadota</taxon>
        <taxon>Gammaproteobacteria</taxon>
        <taxon>Cardiobacteriales</taxon>
        <taxon>Ignatzschineriaceae</taxon>
        <taxon>Ignatzschineria</taxon>
    </lineage>
</organism>
<name>A0ABY3WZA5_9GAMM</name>
<dbReference type="Gene3D" id="3.90.1720.10">
    <property type="entry name" value="endopeptidase domain like (from Nostoc punctiforme)"/>
    <property type="match status" value="1"/>
</dbReference>
<dbReference type="SUPFAM" id="SSF54001">
    <property type="entry name" value="Cysteine proteinases"/>
    <property type="match status" value="1"/>
</dbReference>
<protein>
    <submittedName>
        <fullName evidence="9">NlpC/P60 family protein</fullName>
    </submittedName>
</protein>
<dbReference type="PANTHER" id="PTHR34858">
    <property type="entry name" value="CYSO-CYSTEINE PEPTIDASE"/>
    <property type="match status" value="1"/>
</dbReference>
<evidence type="ECO:0000256" key="3">
    <source>
        <dbReference type="ARBA" id="ARBA00022723"/>
    </source>
</evidence>
<feature type="domain" description="NlpC/P60" evidence="8">
    <location>
        <begin position="75"/>
        <end position="218"/>
    </location>
</feature>
<keyword evidence="2" id="KW-0645">Protease</keyword>
<evidence type="ECO:0000313" key="10">
    <source>
        <dbReference type="Proteomes" id="UP000829542"/>
    </source>
</evidence>
<proteinExistence type="inferred from homology"/>
<keyword evidence="5" id="KW-0788">Thiol protease</keyword>
<evidence type="ECO:0000256" key="5">
    <source>
        <dbReference type="ARBA" id="ARBA00022807"/>
    </source>
</evidence>
<dbReference type="SUPFAM" id="SSF102712">
    <property type="entry name" value="JAB1/MPN domain"/>
    <property type="match status" value="1"/>
</dbReference>
<keyword evidence="6" id="KW-0862">Zinc</keyword>
<evidence type="ECO:0000259" key="8">
    <source>
        <dbReference type="PROSITE" id="PS51935"/>
    </source>
</evidence>
<evidence type="ECO:0000256" key="4">
    <source>
        <dbReference type="ARBA" id="ARBA00022801"/>
    </source>
</evidence>
<keyword evidence="4" id="KW-0378">Hydrolase</keyword>
<sequence>MEKQILEHCKKHGNEEAGGIIKAGFFTPLENVATDKKDFFEFELDDWKGVEAIVHSHPDSNQFLSPMDRKMQINTGLEWQIVHDDKIHKYPCVPLLRGREFEYGKSDCGTLIEDAFSLMGINLGRARRGDMQKDADAGIIIKRLKKVGFKQVKEIQSGDVIVTSSQEEGNHLALFVDDTTVLHHAFNQLSRRIPYNYIIRKRTHSIWRHKNFKPEMIQAVLNDLEASNL</sequence>
<dbReference type="Gene3D" id="3.40.140.10">
    <property type="entry name" value="Cytidine Deaminase, domain 2"/>
    <property type="match status" value="1"/>
</dbReference>
<accession>A0ABY3WZA5</accession>
<comment type="similarity">
    <text evidence="1">Belongs to the peptidase C40 family.</text>
</comment>
<evidence type="ECO:0000256" key="7">
    <source>
        <dbReference type="ARBA" id="ARBA00023049"/>
    </source>
</evidence>
<dbReference type="InterPro" id="IPR000064">
    <property type="entry name" value="NLP_P60_dom"/>
</dbReference>
<dbReference type="InterPro" id="IPR038765">
    <property type="entry name" value="Papain-like_cys_pep_sf"/>
</dbReference>
<keyword evidence="7" id="KW-0482">Metalloprotease</keyword>
<dbReference type="RefSeq" id="WP_242148771.1">
    <property type="nucleotide sequence ID" value="NZ_CP093379.1"/>
</dbReference>
<gene>
    <name evidence="9" type="ORF">MMG00_12285</name>
</gene>
<evidence type="ECO:0000256" key="2">
    <source>
        <dbReference type="ARBA" id="ARBA00022670"/>
    </source>
</evidence>
<evidence type="ECO:0000256" key="1">
    <source>
        <dbReference type="ARBA" id="ARBA00007074"/>
    </source>
</evidence>